<sequence length="365" mass="41044">MLRLPGRYQGDDEDPFPPKNRPNFTHPHVEFNPGLSRHCAFPSLPFDHPGPGPSELDHDERLILSIAKTSALAQSTFPSPASEAHLRRGHGSMASEEQATKAGLVAVIIRRPKTPTPEPDQLELSCGRRASCVSLSRKNSSQPRPPTDGGAGAQSRQTSDSSGSESMPMEATPQWSDLSDGMKYVILHEMTLRMSFTRASKHLRLSWGETFDVVEMVRQEMGKNKMYTEKLQEYDHMMRDGPYLEYNRGWLDDFIKIPHPPLLTDNITAREIKLARAFLNFLGLQDVAVKLGEYRGNTGEYYEIPLNHYLEDGERRTRTMSDEELHVRLDSPPGSINPKRLESRSQQGNGLNLEHVGHGIHPANF</sequence>
<dbReference type="Proteomes" id="UP001244011">
    <property type="component" value="Unassembled WGS sequence"/>
</dbReference>
<proteinExistence type="predicted"/>
<comment type="caution">
    <text evidence="2">The sequence shown here is derived from an EMBL/GenBank/DDBJ whole genome shotgun (WGS) entry which is preliminary data.</text>
</comment>
<evidence type="ECO:0000313" key="2">
    <source>
        <dbReference type="EMBL" id="KAK1767972.1"/>
    </source>
</evidence>
<feature type="region of interest" description="Disordered" evidence="1">
    <location>
        <begin position="133"/>
        <end position="175"/>
    </location>
</feature>
<dbReference type="GeneID" id="85307339"/>
<feature type="region of interest" description="Disordered" evidence="1">
    <location>
        <begin position="1"/>
        <end position="26"/>
    </location>
</feature>
<feature type="region of interest" description="Disordered" evidence="1">
    <location>
        <begin position="74"/>
        <end position="99"/>
    </location>
</feature>
<dbReference type="AlphaFoldDB" id="A0AAJ0C1U8"/>
<feature type="non-terminal residue" evidence="2">
    <location>
        <position position="365"/>
    </location>
</feature>
<evidence type="ECO:0000256" key="1">
    <source>
        <dbReference type="SAM" id="MobiDB-lite"/>
    </source>
</evidence>
<gene>
    <name evidence="2" type="ORF">QBC33DRAFT_428096</name>
</gene>
<protein>
    <submittedName>
        <fullName evidence="2">Uncharacterized protein</fullName>
    </submittedName>
</protein>
<name>A0AAJ0C1U8_9PEZI</name>
<organism evidence="2 3">
    <name type="scientific">Phialemonium atrogriseum</name>
    <dbReference type="NCBI Taxonomy" id="1093897"/>
    <lineage>
        <taxon>Eukaryota</taxon>
        <taxon>Fungi</taxon>
        <taxon>Dikarya</taxon>
        <taxon>Ascomycota</taxon>
        <taxon>Pezizomycotina</taxon>
        <taxon>Sordariomycetes</taxon>
        <taxon>Sordariomycetidae</taxon>
        <taxon>Cephalothecales</taxon>
        <taxon>Cephalothecaceae</taxon>
        <taxon>Phialemonium</taxon>
    </lineage>
</organism>
<feature type="region of interest" description="Disordered" evidence="1">
    <location>
        <begin position="328"/>
        <end position="365"/>
    </location>
</feature>
<feature type="compositionally biased region" description="Polar residues" evidence="1">
    <location>
        <begin position="133"/>
        <end position="142"/>
    </location>
</feature>
<reference evidence="2" key="1">
    <citation type="submission" date="2023-06" db="EMBL/GenBank/DDBJ databases">
        <title>Genome-scale phylogeny and comparative genomics of the fungal order Sordariales.</title>
        <authorList>
            <consortium name="Lawrence Berkeley National Laboratory"/>
            <person name="Hensen N."/>
            <person name="Bonometti L."/>
            <person name="Westerberg I."/>
            <person name="Brannstrom I.O."/>
            <person name="Guillou S."/>
            <person name="Cros-Aarteil S."/>
            <person name="Calhoun S."/>
            <person name="Haridas S."/>
            <person name="Kuo A."/>
            <person name="Mondo S."/>
            <person name="Pangilinan J."/>
            <person name="Riley R."/>
            <person name="Labutti K."/>
            <person name="Andreopoulos B."/>
            <person name="Lipzen A."/>
            <person name="Chen C."/>
            <person name="Yanf M."/>
            <person name="Daum C."/>
            <person name="Ng V."/>
            <person name="Clum A."/>
            <person name="Steindorff A."/>
            <person name="Ohm R."/>
            <person name="Martin F."/>
            <person name="Silar P."/>
            <person name="Natvig D."/>
            <person name="Lalanne C."/>
            <person name="Gautier V."/>
            <person name="Ament-Velasquez S.L."/>
            <person name="Kruys A."/>
            <person name="Hutchinson M.I."/>
            <person name="Powell A.J."/>
            <person name="Barry K."/>
            <person name="Miller A.N."/>
            <person name="Grigoriev I.V."/>
            <person name="Debuchy R."/>
            <person name="Gladieux P."/>
            <person name="Thoren M.H."/>
            <person name="Johannesson H."/>
        </authorList>
    </citation>
    <scope>NUCLEOTIDE SEQUENCE</scope>
    <source>
        <strain evidence="2">8032-3</strain>
    </source>
</reference>
<dbReference type="RefSeq" id="XP_060284185.1">
    <property type="nucleotide sequence ID" value="XM_060424152.1"/>
</dbReference>
<dbReference type="EMBL" id="MU839006">
    <property type="protein sequence ID" value="KAK1767972.1"/>
    <property type="molecule type" value="Genomic_DNA"/>
</dbReference>
<accession>A0AAJ0C1U8</accession>
<evidence type="ECO:0000313" key="3">
    <source>
        <dbReference type="Proteomes" id="UP001244011"/>
    </source>
</evidence>
<feature type="compositionally biased region" description="Polar residues" evidence="1">
    <location>
        <begin position="154"/>
        <end position="165"/>
    </location>
</feature>
<keyword evidence="3" id="KW-1185">Reference proteome</keyword>